<feature type="transmembrane region" description="Helical" evidence="1">
    <location>
        <begin position="34"/>
        <end position="57"/>
    </location>
</feature>
<reference evidence="2 3" key="1">
    <citation type="submission" date="2017-09" db="EMBL/GenBank/DDBJ databases">
        <authorList>
            <person name="Ehlers B."/>
            <person name="Leendertz F.H."/>
        </authorList>
    </citation>
    <scope>NUCLEOTIDE SEQUENCE [LARGE SCALE GENOMIC DNA]</scope>
    <source>
        <strain evidence="2 3">DSM 18289</strain>
    </source>
</reference>
<keyword evidence="1" id="KW-1133">Transmembrane helix</keyword>
<dbReference type="AlphaFoldDB" id="A0A285PFH6"/>
<dbReference type="RefSeq" id="WP_097154815.1">
    <property type="nucleotide sequence ID" value="NZ_OBEL01000004.1"/>
</dbReference>
<feature type="transmembrane region" description="Helical" evidence="1">
    <location>
        <begin position="180"/>
        <end position="200"/>
    </location>
</feature>
<dbReference type="Proteomes" id="UP000219439">
    <property type="component" value="Unassembled WGS sequence"/>
</dbReference>
<proteinExistence type="predicted"/>
<keyword evidence="1" id="KW-0472">Membrane</keyword>
<gene>
    <name evidence="2" type="ORF">SAMN06265368_3576</name>
</gene>
<organism evidence="2 3">
    <name type="scientific">Cohaesibacter gelatinilyticus</name>
    <dbReference type="NCBI Taxonomy" id="372072"/>
    <lineage>
        <taxon>Bacteria</taxon>
        <taxon>Pseudomonadati</taxon>
        <taxon>Pseudomonadota</taxon>
        <taxon>Alphaproteobacteria</taxon>
        <taxon>Hyphomicrobiales</taxon>
        <taxon>Cohaesibacteraceae</taxon>
    </lineage>
</organism>
<feature type="transmembrane region" description="Helical" evidence="1">
    <location>
        <begin position="129"/>
        <end position="152"/>
    </location>
</feature>
<accession>A0A285PFH6</accession>
<keyword evidence="3" id="KW-1185">Reference proteome</keyword>
<dbReference type="EMBL" id="OBEL01000004">
    <property type="protein sequence ID" value="SNZ20472.1"/>
    <property type="molecule type" value="Genomic_DNA"/>
</dbReference>
<evidence type="ECO:0000313" key="3">
    <source>
        <dbReference type="Proteomes" id="UP000219439"/>
    </source>
</evidence>
<keyword evidence="1" id="KW-0812">Transmembrane</keyword>
<evidence type="ECO:0000256" key="1">
    <source>
        <dbReference type="SAM" id="Phobius"/>
    </source>
</evidence>
<feature type="transmembrane region" description="Helical" evidence="1">
    <location>
        <begin position="103"/>
        <end position="122"/>
    </location>
</feature>
<protein>
    <submittedName>
        <fullName evidence="2">Uncharacterized protein</fullName>
    </submittedName>
</protein>
<feature type="transmembrane region" description="Helical" evidence="1">
    <location>
        <begin position="69"/>
        <end position="91"/>
    </location>
</feature>
<evidence type="ECO:0000313" key="2">
    <source>
        <dbReference type="EMBL" id="SNZ20472.1"/>
    </source>
</evidence>
<name>A0A285PFH6_9HYPH</name>
<sequence length="211" mass="24001">MPRELVSVITGLLLLVVVAGTTSAMAVWAMHEQVVLAIWIGILFPPLISSSIFWSFLSKHDFERNDDKILSIVMPFSSICIVTFIFFVLYIKSFILFDDHIFYVVYFLIFFGVLFGATISLLKGFDKLNLYLVILVTAILYLSLVHFMSIVIESSSFTGVFSNFKKTQSFRIRGETEGEATFMLVAFSFLFFSTSLSITLRRIGKELFSRV</sequence>